<keyword evidence="11 17" id="KW-1133">Transmembrane helix</keyword>
<dbReference type="GO" id="GO:0006120">
    <property type="term" value="P:mitochondrial electron transport, NADH to ubiquinone"/>
    <property type="evidence" value="ECO:0007669"/>
    <property type="project" value="InterPro"/>
</dbReference>
<sequence length="360" mass="40032">MLSSLPFSLMFLVIMVTGTLFSVSSIHWLAIWSGLEINLIGFLPVLVYGKKISESESAVKYFIIQAMGSSMLIFGSLIIYTSTFSWEMVNSGVMGIIGGFITLISGLFIKLGLFPFHYWLPSVMAGLSWLSCLLLTTWQKVAPLYLMVCLMELNQSYEVFLILCMIGAGSSVMGGLGGLNQTQVRALLAYSSIGHLGWIVFAIVHSEWVMKMYFAVYVMVSVCIFMSLWYKDSGMAKDLDNLSEHNFLQLGVVVLLLSLGGLPPMLGFISKLIVILVGAPKSYLFLMVMVIGSVMSLFYYLGLFFSMSLSWFKKYELTDMQLSNNALIPLTIMFNLVGGLLILSSNMFNSLYALVIFYQP</sequence>
<evidence type="ECO:0000256" key="4">
    <source>
        <dbReference type="ARBA" id="ARBA00021008"/>
    </source>
</evidence>
<gene>
    <name evidence="19" type="primary">NAD2</name>
</gene>
<dbReference type="Pfam" id="PF00361">
    <property type="entry name" value="Proton_antipo_M"/>
    <property type="match status" value="1"/>
</dbReference>
<keyword evidence="8 17" id="KW-0999">Mitochondrion inner membrane</keyword>
<geneLocation type="mitochondrion" evidence="19"/>
<dbReference type="InterPro" id="IPR050175">
    <property type="entry name" value="Complex_I_Subunit_2"/>
</dbReference>
<evidence type="ECO:0000259" key="18">
    <source>
        <dbReference type="Pfam" id="PF00361"/>
    </source>
</evidence>
<comment type="subcellular location">
    <subcellularLocation>
        <location evidence="1 17">Mitochondrion inner membrane</location>
        <topology evidence="1 17">Multi-pass membrane protein</topology>
    </subcellularLocation>
</comment>
<keyword evidence="14 17" id="KW-0496">Mitochondrion</keyword>
<evidence type="ECO:0000256" key="12">
    <source>
        <dbReference type="ARBA" id="ARBA00023027"/>
    </source>
</evidence>
<evidence type="ECO:0000256" key="7">
    <source>
        <dbReference type="ARBA" id="ARBA00022692"/>
    </source>
</evidence>
<dbReference type="PANTHER" id="PTHR46552:SF1">
    <property type="entry name" value="NADH-UBIQUINONE OXIDOREDUCTASE CHAIN 2"/>
    <property type="match status" value="1"/>
</dbReference>
<evidence type="ECO:0000256" key="11">
    <source>
        <dbReference type="ARBA" id="ARBA00022989"/>
    </source>
</evidence>
<feature type="domain" description="NADH:quinone oxidoreductase/Mrp antiporter transmembrane" evidence="18">
    <location>
        <begin position="26"/>
        <end position="296"/>
    </location>
</feature>
<evidence type="ECO:0000256" key="8">
    <source>
        <dbReference type="ARBA" id="ARBA00022792"/>
    </source>
</evidence>
<dbReference type="EC" id="7.1.1.2" evidence="3 17"/>
<keyword evidence="7 17" id="KW-0812">Transmembrane</keyword>
<evidence type="ECO:0000256" key="17">
    <source>
        <dbReference type="RuleBase" id="RU003403"/>
    </source>
</evidence>
<evidence type="ECO:0000256" key="16">
    <source>
        <dbReference type="ARBA" id="ARBA00049551"/>
    </source>
</evidence>
<feature type="transmembrane region" description="Helical" evidence="17">
    <location>
        <begin position="7"/>
        <end position="23"/>
    </location>
</feature>
<feature type="transmembrane region" description="Helical" evidence="17">
    <location>
        <begin position="250"/>
        <end position="277"/>
    </location>
</feature>
<keyword evidence="13 17" id="KW-0830">Ubiquinone</keyword>
<reference evidence="19" key="1">
    <citation type="journal article" date="2009" name="BMC Evol. Biol.">
        <title>Neogastropod phylogenetic relationships based on entire mitochondrial genomes.</title>
        <authorList>
            <person name="Cunha R.L."/>
            <person name="Grande C."/>
            <person name="Zardoya R."/>
        </authorList>
    </citation>
    <scope>NUCLEOTIDE SEQUENCE</scope>
</reference>
<evidence type="ECO:0000256" key="9">
    <source>
        <dbReference type="ARBA" id="ARBA00022967"/>
    </source>
</evidence>
<evidence type="ECO:0000256" key="13">
    <source>
        <dbReference type="ARBA" id="ARBA00023075"/>
    </source>
</evidence>
<evidence type="ECO:0000313" key="19">
    <source>
        <dbReference type="EMBL" id="ACF04879.1"/>
    </source>
</evidence>
<evidence type="ECO:0000256" key="6">
    <source>
        <dbReference type="ARBA" id="ARBA00022660"/>
    </source>
</evidence>
<keyword evidence="5" id="KW-0813">Transport</keyword>
<comment type="function">
    <text evidence="17">Core subunit of the mitochondrial membrane respiratory chain NADH dehydrogenase (Complex I) which catalyzes electron transfer from NADH through the respiratory chain, using ubiquinone as an electron acceptor. Essential for the catalytic activity and assembly of complex I.</text>
</comment>
<keyword evidence="10 17" id="KW-0249">Electron transport</keyword>
<proteinExistence type="inferred from homology"/>
<dbReference type="PANTHER" id="PTHR46552">
    <property type="entry name" value="NADH-UBIQUINONE OXIDOREDUCTASE CHAIN 2"/>
    <property type="match status" value="1"/>
</dbReference>
<feature type="transmembrane region" description="Helical" evidence="17">
    <location>
        <begin position="186"/>
        <end position="206"/>
    </location>
</feature>
<evidence type="ECO:0000256" key="10">
    <source>
        <dbReference type="ARBA" id="ARBA00022982"/>
    </source>
</evidence>
<evidence type="ECO:0000256" key="3">
    <source>
        <dbReference type="ARBA" id="ARBA00012944"/>
    </source>
</evidence>
<keyword evidence="15 17" id="KW-0472">Membrane</keyword>
<feature type="transmembrane region" description="Helical" evidence="17">
    <location>
        <begin position="61"/>
        <end position="80"/>
    </location>
</feature>
<dbReference type="AlphaFoldDB" id="C8XQU8"/>
<feature type="transmembrane region" description="Helical" evidence="17">
    <location>
        <begin position="212"/>
        <end position="230"/>
    </location>
</feature>
<feature type="transmembrane region" description="Helical" evidence="17">
    <location>
        <begin position="29"/>
        <end position="49"/>
    </location>
</feature>
<feature type="transmembrane region" description="Helical" evidence="17">
    <location>
        <begin position="92"/>
        <end position="111"/>
    </location>
</feature>
<comment type="similarity">
    <text evidence="2 17">Belongs to the complex I subunit 2 family.</text>
</comment>
<protein>
    <recommendedName>
        <fullName evidence="4 17">NADH-ubiquinone oxidoreductase chain 2</fullName>
        <ecNumber evidence="3 17">7.1.1.2</ecNumber>
    </recommendedName>
</protein>
<evidence type="ECO:0000256" key="15">
    <source>
        <dbReference type="ARBA" id="ARBA00023136"/>
    </source>
</evidence>
<dbReference type="GO" id="GO:0005743">
    <property type="term" value="C:mitochondrial inner membrane"/>
    <property type="evidence" value="ECO:0007669"/>
    <property type="project" value="UniProtKB-SubCell"/>
</dbReference>
<accession>C8XQU8</accession>
<keyword evidence="6 17" id="KW-0679">Respiratory chain</keyword>
<name>C8XQU8_CYMOL</name>
<dbReference type="GO" id="GO:0008137">
    <property type="term" value="F:NADH dehydrogenase (ubiquinone) activity"/>
    <property type="evidence" value="ECO:0007669"/>
    <property type="project" value="UniProtKB-EC"/>
</dbReference>
<comment type="catalytic activity">
    <reaction evidence="16 17">
        <text>a ubiquinone + NADH + 5 H(+)(in) = a ubiquinol + NAD(+) + 4 H(+)(out)</text>
        <dbReference type="Rhea" id="RHEA:29091"/>
        <dbReference type="Rhea" id="RHEA-COMP:9565"/>
        <dbReference type="Rhea" id="RHEA-COMP:9566"/>
        <dbReference type="ChEBI" id="CHEBI:15378"/>
        <dbReference type="ChEBI" id="CHEBI:16389"/>
        <dbReference type="ChEBI" id="CHEBI:17976"/>
        <dbReference type="ChEBI" id="CHEBI:57540"/>
        <dbReference type="ChEBI" id="CHEBI:57945"/>
        <dbReference type="EC" id="7.1.1.2"/>
    </reaction>
</comment>
<feature type="transmembrane region" description="Helical" evidence="17">
    <location>
        <begin position="326"/>
        <end position="348"/>
    </location>
</feature>
<evidence type="ECO:0000256" key="14">
    <source>
        <dbReference type="ARBA" id="ARBA00023128"/>
    </source>
</evidence>
<organism evidence="19">
    <name type="scientific">Cymbium olla</name>
    <name type="common">Algarve volute</name>
    <name type="synonym">Voluta olla</name>
    <dbReference type="NCBI Taxonomy" id="543401"/>
    <lineage>
        <taxon>Eukaryota</taxon>
        <taxon>Metazoa</taxon>
        <taxon>Spiralia</taxon>
        <taxon>Lophotrochozoa</taxon>
        <taxon>Mollusca</taxon>
        <taxon>Gastropoda</taxon>
        <taxon>Caenogastropoda</taxon>
        <taxon>Neogastropoda</taxon>
        <taxon>Volutoidea</taxon>
        <taxon>Volutidae</taxon>
        <taxon>Cymbium</taxon>
    </lineage>
</organism>
<evidence type="ECO:0000256" key="5">
    <source>
        <dbReference type="ARBA" id="ARBA00022448"/>
    </source>
</evidence>
<feature type="transmembrane region" description="Helical" evidence="17">
    <location>
        <begin position="118"/>
        <end position="139"/>
    </location>
</feature>
<dbReference type="InterPro" id="IPR001750">
    <property type="entry name" value="ND/Mrp_TM"/>
</dbReference>
<dbReference type="EMBL" id="EU827199">
    <property type="protein sequence ID" value="ACF04879.1"/>
    <property type="molecule type" value="Genomic_DNA"/>
</dbReference>
<keyword evidence="12 17" id="KW-0520">NAD</keyword>
<feature type="transmembrane region" description="Helical" evidence="17">
    <location>
        <begin position="283"/>
        <end position="305"/>
    </location>
</feature>
<keyword evidence="9 17" id="KW-1278">Translocase</keyword>
<evidence type="ECO:0000256" key="2">
    <source>
        <dbReference type="ARBA" id="ARBA00007012"/>
    </source>
</evidence>
<feature type="transmembrane region" description="Helical" evidence="17">
    <location>
        <begin position="159"/>
        <end position="179"/>
    </location>
</feature>
<evidence type="ECO:0000256" key="1">
    <source>
        <dbReference type="ARBA" id="ARBA00004448"/>
    </source>
</evidence>
<dbReference type="PRINTS" id="PR01436">
    <property type="entry name" value="NADHDHGNASE2"/>
</dbReference>
<dbReference type="InterPro" id="IPR003917">
    <property type="entry name" value="NADH_UbQ_OxRdtase_chain2"/>
</dbReference>